<sequence>MDIKGCRAKVEDSNCNSFKDVLTYIIRSTPTIARLPTLFSRFHMDTLLAVVHLVVVVVAAPATVAYFLLTMAIIINYFCICLLHPHFNISVRLSACLSIHPSNLTMYTLSVSPCIPNSNFQYNLSKNSKIFGSYASFQPRSKPFENSSKLSIILSL</sequence>
<dbReference type="Proteomes" id="UP000037069">
    <property type="component" value="Unassembled WGS sequence"/>
</dbReference>
<evidence type="ECO:0000313" key="3">
    <source>
        <dbReference type="Proteomes" id="UP000037069"/>
    </source>
</evidence>
<comment type="caution">
    <text evidence="2">The sequence shown here is derived from an EMBL/GenBank/DDBJ whole genome shotgun (WGS) entry which is preliminary data.</text>
</comment>
<organism evidence="2 3">
    <name type="scientific">Lucilia cuprina</name>
    <name type="common">Green bottle fly</name>
    <name type="synonym">Australian sheep blowfly</name>
    <dbReference type="NCBI Taxonomy" id="7375"/>
    <lineage>
        <taxon>Eukaryota</taxon>
        <taxon>Metazoa</taxon>
        <taxon>Ecdysozoa</taxon>
        <taxon>Arthropoda</taxon>
        <taxon>Hexapoda</taxon>
        <taxon>Insecta</taxon>
        <taxon>Pterygota</taxon>
        <taxon>Neoptera</taxon>
        <taxon>Endopterygota</taxon>
        <taxon>Diptera</taxon>
        <taxon>Brachycera</taxon>
        <taxon>Muscomorpha</taxon>
        <taxon>Oestroidea</taxon>
        <taxon>Calliphoridae</taxon>
        <taxon>Luciliinae</taxon>
        <taxon>Lucilia</taxon>
    </lineage>
</organism>
<reference evidence="2 3" key="1">
    <citation type="journal article" date="2015" name="Nat. Commun.">
        <title>Lucilia cuprina genome unlocks parasitic fly biology to underpin future interventions.</title>
        <authorList>
            <person name="Anstead C.A."/>
            <person name="Korhonen P.K."/>
            <person name="Young N.D."/>
            <person name="Hall R.S."/>
            <person name="Jex A.R."/>
            <person name="Murali S.C."/>
            <person name="Hughes D.S."/>
            <person name="Lee S.F."/>
            <person name="Perry T."/>
            <person name="Stroehlein A.J."/>
            <person name="Ansell B.R."/>
            <person name="Breugelmans B."/>
            <person name="Hofmann A."/>
            <person name="Qu J."/>
            <person name="Dugan S."/>
            <person name="Lee S.L."/>
            <person name="Chao H."/>
            <person name="Dinh H."/>
            <person name="Han Y."/>
            <person name="Doddapaneni H.V."/>
            <person name="Worley K.C."/>
            <person name="Muzny D.M."/>
            <person name="Ioannidis P."/>
            <person name="Waterhouse R.M."/>
            <person name="Zdobnov E.M."/>
            <person name="James P.J."/>
            <person name="Bagnall N.H."/>
            <person name="Kotze A.C."/>
            <person name="Gibbs R.A."/>
            <person name="Richards S."/>
            <person name="Batterham P."/>
            <person name="Gasser R.B."/>
        </authorList>
    </citation>
    <scope>NUCLEOTIDE SEQUENCE [LARGE SCALE GENOMIC DNA]</scope>
    <source>
        <strain evidence="2 3">LS</strain>
        <tissue evidence="2">Full body</tissue>
    </source>
</reference>
<evidence type="ECO:0000256" key="1">
    <source>
        <dbReference type="SAM" id="Phobius"/>
    </source>
</evidence>
<keyword evidence="3" id="KW-1185">Reference proteome</keyword>
<proteinExistence type="predicted"/>
<keyword evidence="1" id="KW-1133">Transmembrane helix</keyword>
<gene>
    <name evidence="2" type="ORF">FF38_06934</name>
</gene>
<evidence type="ECO:0000313" key="2">
    <source>
        <dbReference type="EMBL" id="KNC30203.1"/>
    </source>
</evidence>
<protein>
    <submittedName>
        <fullName evidence="2">Uncharacterized protein</fullName>
    </submittedName>
</protein>
<keyword evidence="1" id="KW-0812">Transmembrane</keyword>
<feature type="transmembrane region" description="Helical" evidence="1">
    <location>
        <begin position="42"/>
        <end position="60"/>
    </location>
</feature>
<dbReference type="AlphaFoldDB" id="A0A0L0CCP2"/>
<accession>A0A0L0CCP2</accession>
<keyword evidence="1" id="KW-0472">Membrane</keyword>
<name>A0A0L0CCP2_LUCCU</name>
<dbReference type="EMBL" id="JRES01000561">
    <property type="protein sequence ID" value="KNC30203.1"/>
    <property type="molecule type" value="Genomic_DNA"/>
</dbReference>